<comment type="caution">
    <text evidence="1">The sequence shown here is derived from an EMBL/GenBank/DDBJ whole genome shotgun (WGS) entry which is preliminary data.</text>
</comment>
<gene>
    <name evidence="1" type="ORF">L3Q82_023427</name>
</gene>
<organism evidence="1 2">
    <name type="scientific">Scortum barcoo</name>
    <name type="common">barcoo grunter</name>
    <dbReference type="NCBI Taxonomy" id="214431"/>
    <lineage>
        <taxon>Eukaryota</taxon>
        <taxon>Metazoa</taxon>
        <taxon>Chordata</taxon>
        <taxon>Craniata</taxon>
        <taxon>Vertebrata</taxon>
        <taxon>Euteleostomi</taxon>
        <taxon>Actinopterygii</taxon>
        <taxon>Neopterygii</taxon>
        <taxon>Teleostei</taxon>
        <taxon>Neoteleostei</taxon>
        <taxon>Acanthomorphata</taxon>
        <taxon>Eupercaria</taxon>
        <taxon>Centrarchiformes</taxon>
        <taxon>Terapontoidei</taxon>
        <taxon>Terapontidae</taxon>
        <taxon>Scortum</taxon>
    </lineage>
</organism>
<sequence>QILTLELTTSMKPLAALLCCLNSPQYLCKISFPYAPFVSCPGDIIPTKFLREILPAISPCLLSIVNQSLSSGCVPDLKIARVFPLLKRSSLDATVLANYRPISPINSHLSLKSWKKLSPINFSNWWKDTTSLINSNPGFRQKHSTETELLKVTNYILMPADKGEHSILISLDLSAAFDTIDHDILIDKTGGETKPSRLQLLDSGTASNSQSDLLNLCSAFKRLSKTHLYRLAFP</sequence>
<reference evidence="1" key="1">
    <citation type="submission" date="2022-04" db="EMBL/GenBank/DDBJ databases">
        <title>Jade perch genome.</title>
        <authorList>
            <person name="Chao B."/>
        </authorList>
    </citation>
    <scope>NUCLEOTIDE SEQUENCE</scope>
    <source>
        <strain evidence="1">CB-2022</strain>
    </source>
</reference>
<keyword evidence="2" id="KW-1185">Reference proteome</keyword>
<dbReference type="Proteomes" id="UP000831701">
    <property type="component" value="Chromosome 5"/>
</dbReference>
<evidence type="ECO:0000313" key="2">
    <source>
        <dbReference type="Proteomes" id="UP000831701"/>
    </source>
</evidence>
<proteinExistence type="predicted"/>
<protein>
    <submittedName>
        <fullName evidence="1">Uncharacterized protein</fullName>
    </submittedName>
</protein>
<name>A0ACB8WY81_9TELE</name>
<feature type="non-terminal residue" evidence="1">
    <location>
        <position position="1"/>
    </location>
</feature>
<dbReference type="EMBL" id="CM041535">
    <property type="protein sequence ID" value="KAI3372987.1"/>
    <property type="molecule type" value="Genomic_DNA"/>
</dbReference>
<accession>A0ACB8WY81</accession>
<evidence type="ECO:0000313" key="1">
    <source>
        <dbReference type="EMBL" id="KAI3372987.1"/>
    </source>
</evidence>